<evidence type="ECO:0000313" key="2">
    <source>
        <dbReference type="Proteomes" id="UP001054902"/>
    </source>
</evidence>
<name>A0AAD3CWB9_9STRA</name>
<dbReference type="PANTHER" id="PTHR46586:SF3">
    <property type="entry name" value="ANKYRIN REPEAT-CONTAINING PROTEIN"/>
    <property type="match status" value="1"/>
</dbReference>
<dbReference type="InterPro" id="IPR002110">
    <property type="entry name" value="Ankyrin_rpt"/>
</dbReference>
<gene>
    <name evidence="1" type="ORF">CTEN210_09824</name>
</gene>
<proteinExistence type="predicted"/>
<dbReference type="Proteomes" id="UP001054902">
    <property type="component" value="Unassembled WGS sequence"/>
</dbReference>
<organism evidence="1 2">
    <name type="scientific">Chaetoceros tenuissimus</name>
    <dbReference type="NCBI Taxonomy" id="426638"/>
    <lineage>
        <taxon>Eukaryota</taxon>
        <taxon>Sar</taxon>
        <taxon>Stramenopiles</taxon>
        <taxon>Ochrophyta</taxon>
        <taxon>Bacillariophyta</taxon>
        <taxon>Coscinodiscophyceae</taxon>
        <taxon>Chaetocerotophycidae</taxon>
        <taxon>Chaetocerotales</taxon>
        <taxon>Chaetocerotaceae</taxon>
        <taxon>Chaetoceros</taxon>
    </lineage>
</organism>
<dbReference type="EMBL" id="BLLK01000047">
    <property type="protein sequence ID" value="GFH53348.1"/>
    <property type="molecule type" value="Genomic_DNA"/>
</dbReference>
<evidence type="ECO:0000313" key="1">
    <source>
        <dbReference type="EMBL" id="GFH53348.1"/>
    </source>
</evidence>
<sequence>MTPARKRMRLEDGCTSFTDPLEPSATMHDLPSEVMKNIFSFVGKGNYCFVGPVSKDFCYNYLTMDVIEDKFAHKMDYLQAIGRNKITTAEAVSSSFELAEYCFFNAPEKFQKTTVHKSIRKGRKDIVELGHAMGIDVKKLSLKEYMPLGRIYQHVLRDVVKNGNLEMLKFLIEKGANLESEMGTIVETAAQFDQLLILKWLHRNKFNPFSASYRSPSDFRLGNRGLVIAAKFGNLAIVEWGIDIVKIDFTQDFIMNNAAKSGNFELVKYLKSKEMPWNEHTFCNAAASGNIALLQYLLENGCPYDDPGICTDAIKMNSHDKVVVLLQWLHEHGIPWDESCCEAAAKTGNLKALKYLKSNSCPWSRDSLKVALQNHHFEVVEYCLAQKCPMGNNDICRFAMSCNDHDLDCKLLKLLREYSAPWSEETTSAAIYNANFQALKWCVSNGCPLDTSVNIENVIGQGNIEIMKWMRTQGFFFDKDTCASAAYGNNLEVLRWLRSEGYSLDDHTFFNAVSSGDLDMIQFCIDNDIPFDEELYVGAISNNDDPINTIKLLRSNGYPWHPSACARAVVECDLKLLLWLRYNGCPWDENVCNEAVEGDNLEILKYAHENGCPWSKETYARCFSEEGLSGEYEQIPTDHQCSDEIIGYLQKHNCPRPDPSDWRIIR</sequence>
<dbReference type="Gene3D" id="1.25.40.20">
    <property type="entry name" value="Ankyrin repeat-containing domain"/>
    <property type="match status" value="3"/>
</dbReference>
<dbReference type="SUPFAM" id="SSF48403">
    <property type="entry name" value="Ankyrin repeat"/>
    <property type="match status" value="2"/>
</dbReference>
<dbReference type="Pfam" id="PF12796">
    <property type="entry name" value="Ank_2"/>
    <property type="match status" value="1"/>
</dbReference>
<dbReference type="AlphaFoldDB" id="A0AAD3CWB9"/>
<dbReference type="SUPFAM" id="SSF140860">
    <property type="entry name" value="Pseudo ankyrin repeat-like"/>
    <property type="match status" value="1"/>
</dbReference>
<dbReference type="PANTHER" id="PTHR46586">
    <property type="entry name" value="ANKYRIN REPEAT-CONTAINING PROTEIN"/>
    <property type="match status" value="1"/>
</dbReference>
<dbReference type="InterPro" id="IPR036770">
    <property type="entry name" value="Ankyrin_rpt-contain_sf"/>
</dbReference>
<keyword evidence="2" id="KW-1185">Reference proteome</keyword>
<protein>
    <submittedName>
        <fullName evidence="1">Uncharacterized protein</fullName>
    </submittedName>
</protein>
<dbReference type="InterPro" id="IPR052050">
    <property type="entry name" value="SecEffector_AnkRepeat"/>
</dbReference>
<reference evidence="1 2" key="1">
    <citation type="journal article" date="2021" name="Sci. Rep.">
        <title>The genome of the diatom Chaetoceros tenuissimus carries an ancient integrated fragment of an extant virus.</title>
        <authorList>
            <person name="Hongo Y."/>
            <person name="Kimura K."/>
            <person name="Takaki Y."/>
            <person name="Yoshida Y."/>
            <person name="Baba S."/>
            <person name="Kobayashi G."/>
            <person name="Nagasaki K."/>
            <person name="Hano T."/>
            <person name="Tomaru Y."/>
        </authorList>
    </citation>
    <scope>NUCLEOTIDE SEQUENCE [LARGE SCALE GENOMIC DNA]</scope>
    <source>
        <strain evidence="1 2">NIES-3715</strain>
    </source>
</reference>
<accession>A0AAD3CWB9</accession>
<comment type="caution">
    <text evidence="1">The sequence shown here is derived from an EMBL/GenBank/DDBJ whole genome shotgun (WGS) entry which is preliminary data.</text>
</comment>